<dbReference type="InterPro" id="IPR036465">
    <property type="entry name" value="vWFA_dom_sf"/>
</dbReference>
<dbReference type="EMBL" id="CAJNOK010001533">
    <property type="protein sequence ID" value="CAF0817119.1"/>
    <property type="molecule type" value="Genomic_DNA"/>
</dbReference>
<accession>A0A8S2H4X2</accession>
<organism evidence="2 3">
    <name type="scientific">Didymodactylos carnosus</name>
    <dbReference type="NCBI Taxonomy" id="1234261"/>
    <lineage>
        <taxon>Eukaryota</taxon>
        <taxon>Metazoa</taxon>
        <taxon>Spiralia</taxon>
        <taxon>Gnathifera</taxon>
        <taxon>Rotifera</taxon>
        <taxon>Eurotatoria</taxon>
        <taxon>Bdelloidea</taxon>
        <taxon>Philodinida</taxon>
        <taxon>Philodinidae</taxon>
        <taxon>Didymodactylos</taxon>
    </lineage>
</organism>
<name>A0A8S2H4X2_9BILA</name>
<dbReference type="Proteomes" id="UP000682733">
    <property type="component" value="Unassembled WGS sequence"/>
</dbReference>
<dbReference type="SUPFAM" id="SSF53300">
    <property type="entry name" value="vWA-like"/>
    <property type="match status" value="1"/>
</dbReference>
<evidence type="ECO:0000313" key="1">
    <source>
        <dbReference type="EMBL" id="CAF0817119.1"/>
    </source>
</evidence>
<gene>
    <name evidence="1" type="ORF">OVA965_LOCUS5453</name>
    <name evidence="2" type="ORF">TMI583_LOCUS5451</name>
</gene>
<sequence length="225" mass="25297">LPLESPVAVLADASPSMEVAIRTATILSSLLTAICTAKLTFFHHRSVPPQFIPKTVEDVLSLAILTKVEHSTAPAVGLAPYYEGKEIIKTFVIVTDEEENTRATLEDGTDYPFYPLFMKYREEVYPAKLVFISFLSQQHAEGQMYRQFVRDNVPDILQFKFNRQRPDLTKIDSLLGLLSTGKFESFENNVEPLQNQFAESGIDSVMTSLLEKTPENKQIATMDTT</sequence>
<reference evidence="2" key="1">
    <citation type="submission" date="2021-02" db="EMBL/GenBank/DDBJ databases">
        <authorList>
            <person name="Nowell W R."/>
        </authorList>
    </citation>
    <scope>NUCLEOTIDE SEQUENCE</scope>
</reference>
<dbReference type="EMBL" id="CAJOBA010001533">
    <property type="protein sequence ID" value="CAF3601257.1"/>
    <property type="molecule type" value="Genomic_DNA"/>
</dbReference>
<proteinExistence type="predicted"/>
<protein>
    <submittedName>
        <fullName evidence="2">Uncharacterized protein</fullName>
    </submittedName>
</protein>
<comment type="caution">
    <text evidence="2">The sequence shown here is derived from an EMBL/GenBank/DDBJ whole genome shotgun (WGS) entry which is preliminary data.</text>
</comment>
<evidence type="ECO:0000313" key="3">
    <source>
        <dbReference type="Proteomes" id="UP000682733"/>
    </source>
</evidence>
<dbReference type="AlphaFoldDB" id="A0A8S2H4X2"/>
<feature type="non-terminal residue" evidence="2">
    <location>
        <position position="225"/>
    </location>
</feature>
<dbReference type="Proteomes" id="UP000677228">
    <property type="component" value="Unassembled WGS sequence"/>
</dbReference>
<evidence type="ECO:0000313" key="2">
    <source>
        <dbReference type="EMBL" id="CAF3601257.1"/>
    </source>
</evidence>